<feature type="transmembrane region" description="Helical" evidence="7">
    <location>
        <begin position="140"/>
        <end position="160"/>
    </location>
</feature>
<dbReference type="RefSeq" id="WP_218601332.1">
    <property type="nucleotide sequence ID" value="NZ_JADQDJ010000018.1"/>
</dbReference>
<dbReference type="Pfam" id="PF00528">
    <property type="entry name" value="BPD_transp_1"/>
    <property type="match status" value="1"/>
</dbReference>
<feature type="transmembrane region" description="Helical" evidence="7">
    <location>
        <begin position="197"/>
        <end position="222"/>
    </location>
</feature>
<dbReference type="PROSITE" id="PS50928">
    <property type="entry name" value="ABC_TM1"/>
    <property type="match status" value="1"/>
</dbReference>
<dbReference type="InterPro" id="IPR010065">
    <property type="entry name" value="AA_ABC_transptr_permease_3TM"/>
</dbReference>
<evidence type="ECO:0000256" key="7">
    <source>
        <dbReference type="RuleBase" id="RU363032"/>
    </source>
</evidence>
<dbReference type="InterPro" id="IPR000515">
    <property type="entry name" value="MetI-like"/>
</dbReference>
<evidence type="ECO:0000313" key="10">
    <source>
        <dbReference type="Proteomes" id="UP000694287"/>
    </source>
</evidence>
<evidence type="ECO:0000256" key="4">
    <source>
        <dbReference type="ARBA" id="ARBA00022692"/>
    </source>
</evidence>
<dbReference type="EMBL" id="JADQDK010000001">
    <property type="protein sequence ID" value="MBW0135365.1"/>
    <property type="molecule type" value="Genomic_DNA"/>
</dbReference>
<dbReference type="NCBIfam" id="TIGR01726">
    <property type="entry name" value="HEQRo_perm_3TM"/>
    <property type="match status" value="1"/>
</dbReference>
<feature type="domain" description="ABC transmembrane type-1" evidence="8">
    <location>
        <begin position="72"/>
        <end position="267"/>
    </location>
</feature>
<organism evidence="9 10">
    <name type="scientific">Pseudonocardia abyssalis</name>
    <dbReference type="NCBI Taxonomy" id="2792008"/>
    <lineage>
        <taxon>Bacteria</taxon>
        <taxon>Bacillati</taxon>
        <taxon>Actinomycetota</taxon>
        <taxon>Actinomycetes</taxon>
        <taxon>Pseudonocardiales</taxon>
        <taxon>Pseudonocardiaceae</taxon>
        <taxon>Pseudonocardia</taxon>
    </lineage>
</organism>
<evidence type="ECO:0000259" key="8">
    <source>
        <dbReference type="PROSITE" id="PS50928"/>
    </source>
</evidence>
<evidence type="ECO:0000256" key="1">
    <source>
        <dbReference type="ARBA" id="ARBA00004651"/>
    </source>
</evidence>
<name>A0ABS6USY8_9PSEU</name>
<comment type="similarity">
    <text evidence="7">Belongs to the binding-protein-dependent transport system permease family.</text>
</comment>
<dbReference type="Proteomes" id="UP000694287">
    <property type="component" value="Unassembled WGS sequence"/>
</dbReference>
<evidence type="ECO:0000313" key="9">
    <source>
        <dbReference type="EMBL" id="MBW0135365.1"/>
    </source>
</evidence>
<keyword evidence="2 7" id="KW-0813">Transport</keyword>
<comment type="subcellular location">
    <subcellularLocation>
        <location evidence="1 7">Cell membrane</location>
        <topology evidence="1 7">Multi-pass membrane protein</topology>
    </subcellularLocation>
</comment>
<keyword evidence="10" id="KW-1185">Reference proteome</keyword>
<feature type="transmembrane region" description="Helical" evidence="7">
    <location>
        <begin position="61"/>
        <end position="94"/>
    </location>
</feature>
<gene>
    <name evidence="9" type="ORF">I4I81_14020</name>
</gene>
<keyword evidence="5 7" id="KW-1133">Transmembrane helix</keyword>
<keyword evidence="6 7" id="KW-0472">Membrane</keyword>
<protein>
    <submittedName>
        <fullName evidence="9">Amino acid ABC transporter permease</fullName>
    </submittedName>
</protein>
<proteinExistence type="inferred from homology"/>
<keyword evidence="4 7" id="KW-0812">Transmembrane</keyword>
<dbReference type="PANTHER" id="PTHR30614">
    <property type="entry name" value="MEMBRANE COMPONENT OF AMINO ACID ABC TRANSPORTER"/>
    <property type="match status" value="1"/>
</dbReference>
<dbReference type="CDD" id="cd06261">
    <property type="entry name" value="TM_PBP2"/>
    <property type="match status" value="1"/>
</dbReference>
<evidence type="ECO:0000256" key="3">
    <source>
        <dbReference type="ARBA" id="ARBA00022475"/>
    </source>
</evidence>
<dbReference type="InterPro" id="IPR043429">
    <property type="entry name" value="ArtM/GltK/GlnP/TcyL/YhdX-like"/>
</dbReference>
<comment type="caution">
    <text evidence="9">The sequence shown here is derived from an EMBL/GenBank/DDBJ whole genome shotgun (WGS) entry which is preliminary data.</text>
</comment>
<accession>A0ABS6USY8</accession>
<feature type="transmembrane region" description="Helical" evidence="7">
    <location>
        <begin position="21"/>
        <end position="41"/>
    </location>
</feature>
<sequence length="300" mass="31804">MTSVLFDAPGPRARRNTLIGTLIAAVLILGVVALALLQLSGSGQLDGAKWGPLFNPANPYFVAVWSALGVGLGLTLTAAALTLVFSLLIGTLLVVTRLSTTRVFRWLVVGFIELLRGLPVVITIFIAARVLPEIGIALPPLWYLVVGLTAYNCVIIAEILRSGVAAIPRGQTEAAYAVGLSKLQTLRIILLPQAFRIMLPALISQLVVIVKDTSLGFVIFNFSEFVRTARIVIQFFAGSEGVNLTLQMFVAVAIVFILINFGLGKLAEYVQRRSGRARKTAAAPILKVGAGVGEGGTGGL</sequence>
<evidence type="ECO:0000256" key="6">
    <source>
        <dbReference type="ARBA" id="ARBA00023136"/>
    </source>
</evidence>
<feature type="transmembrane region" description="Helical" evidence="7">
    <location>
        <begin position="242"/>
        <end position="263"/>
    </location>
</feature>
<evidence type="ECO:0000256" key="5">
    <source>
        <dbReference type="ARBA" id="ARBA00022989"/>
    </source>
</evidence>
<keyword evidence="3" id="KW-1003">Cell membrane</keyword>
<feature type="transmembrane region" description="Helical" evidence="7">
    <location>
        <begin position="106"/>
        <end position="128"/>
    </location>
</feature>
<reference evidence="9 10" key="1">
    <citation type="submission" date="2020-11" db="EMBL/GenBank/DDBJ databases">
        <title>Pseudonocardia abyssalis sp. nov. and Pseudonocardia oceani sp. nov., description and phylogenomic analysis of two novel actinomycetes isolated from the deep Southern Ocean.</title>
        <authorList>
            <person name="Parra J."/>
        </authorList>
    </citation>
    <scope>NUCLEOTIDE SEQUENCE [LARGE SCALE GENOMIC DNA]</scope>
    <source>
        <strain evidence="9 10">KRD-168</strain>
    </source>
</reference>
<dbReference type="PANTHER" id="PTHR30614:SF21">
    <property type="entry name" value="AMINO ACID ABC TRANSPORTER PERMEASE"/>
    <property type="match status" value="1"/>
</dbReference>
<evidence type="ECO:0000256" key="2">
    <source>
        <dbReference type="ARBA" id="ARBA00022448"/>
    </source>
</evidence>